<dbReference type="SUPFAM" id="SSF54211">
    <property type="entry name" value="Ribosomal protein S5 domain 2-like"/>
    <property type="match status" value="1"/>
</dbReference>
<name>A0A1B6LUJ3_9HEMI</name>
<evidence type="ECO:0000256" key="11">
    <source>
        <dbReference type="SAM" id="MobiDB-lite"/>
    </source>
</evidence>
<proteinExistence type="inferred from homology"/>
<keyword evidence="6" id="KW-0698">rRNA processing</keyword>
<dbReference type="InterPro" id="IPR033100">
    <property type="entry name" value="Rrp45"/>
</dbReference>
<evidence type="ECO:0000256" key="6">
    <source>
        <dbReference type="ARBA" id="ARBA00022552"/>
    </source>
</evidence>
<dbReference type="GO" id="GO:0034476">
    <property type="term" value="P:U5 snRNA 3'-end processing"/>
    <property type="evidence" value="ECO:0007669"/>
    <property type="project" value="TreeGrafter"/>
</dbReference>
<gene>
    <name evidence="14" type="ORF">g.8961</name>
</gene>
<dbReference type="GO" id="GO:0000176">
    <property type="term" value="C:nuclear exosome (RNase complex)"/>
    <property type="evidence" value="ECO:0007669"/>
    <property type="project" value="TreeGrafter"/>
</dbReference>
<dbReference type="GO" id="GO:0016075">
    <property type="term" value="P:rRNA catabolic process"/>
    <property type="evidence" value="ECO:0007669"/>
    <property type="project" value="TreeGrafter"/>
</dbReference>
<dbReference type="InterPro" id="IPR050590">
    <property type="entry name" value="Exosome_comp_Rrp42_subfam"/>
</dbReference>
<organism evidence="14">
    <name type="scientific">Graphocephala atropunctata</name>
    <dbReference type="NCBI Taxonomy" id="36148"/>
    <lineage>
        <taxon>Eukaryota</taxon>
        <taxon>Metazoa</taxon>
        <taxon>Ecdysozoa</taxon>
        <taxon>Arthropoda</taxon>
        <taxon>Hexapoda</taxon>
        <taxon>Insecta</taxon>
        <taxon>Pterygota</taxon>
        <taxon>Neoptera</taxon>
        <taxon>Paraneoptera</taxon>
        <taxon>Hemiptera</taxon>
        <taxon>Auchenorrhyncha</taxon>
        <taxon>Membracoidea</taxon>
        <taxon>Cicadellidae</taxon>
        <taxon>Cicadellinae</taxon>
        <taxon>Cicadellini</taxon>
        <taxon>Graphocephala</taxon>
    </lineage>
</organism>
<dbReference type="GO" id="GO:0071035">
    <property type="term" value="P:nuclear polyadenylation-dependent rRNA catabolic process"/>
    <property type="evidence" value="ECO:0007669"/>
    <property type="project" value="TreeGrafter"/>
</dbReference>
<dbReference type="Gene3D" id="3.30.230.70">
    <property type="entry name" value="GHMP Kinase, N-terminal domain"/>
    <property type="match status" value="1"/>
</dbReference>
<dbReference type="PANTHER" id="PTHR11097">
    <property type="entry name" value="EXOSOME COMPLEX EXONUCLEASE RIBOSOMAL RNA PROCESSING PROTEIN"/>
    <property type="match status" value="1"/>
</dbReference>
<evidence type="ECO:0000256" key="9">
    <source>
        <dbReference type="ARBA" id="ARBA00023242"/>
    </source>
</evidence>
<dbReference type="GO" id="GO:0071038">
    <property type="term" value="P:TRAMP-dependent tRNA surveillance pathway"/>
    <property type="evidence" value="ECO:0007669"/>
    <property type="project" value="TreeGrafter"/>
</dbReference>
<protein>
    <recommendedName>
        <fullName evidence="4">Exosome complex component RRP45</fullName>
    </recommendedName>
    <alternativeName>
        <fullName evidence="10">Exosome component 9</fullName>
    </alternativeName>
</protein>
<dbReference type="GO" id="GO:0000177">
    <property type="term" value="C:cytoplasmic exosome (RNase complex)"/>
    <property type="evidence" value="ECO:0007669"/>
    <property type="project" value="TreeGrafter"/>
</dbReference>
<dbReference type="GO" id="GO:0034475">
    <property type="term" value="P:U4 snRNA 3'-end processing"/>
    <property type="evidence" value="ECO:0007669"/>
    <property type="project" value="TreeGrafter"/>
</dbReference>
<dbReference type="GO" id="GO:0000467">
    <property type="term" value="P:exonucleolytic trimming to generate mature 3'-end of 5.8S rRNA from tricistronic rRNA transcript (SSU-rRNA, 5.8S rRNA, LSU-rRNA)"/>
    <property type="evidence" value="ECO:0007669"/>
    <property type="project" value="TreeGrafter"/>
</dbReference>
<feature type="region of interest" description="Disordered" evidence="11">
    <location>
        <begin position="359"/>
        <end position="397"/>
    </location>
</feature>
<keyword evidence="5" id="KW-0963">Cytoplasm</keyword>
<evidence type="ECO:0000259" key="12">
    <source>
        <dbReference type="Pfam" id="PF01138"/>
    </source>
</evidence>
<dbReference type="SUPFAM" id="SSF55666">
    <property type="entry name" value="Ribonuclease PH domain 2-like"/>
    <property type="match status" value="1"/>
</dbReference>
<dbReference type="GO" id="GO:0035925">
    <property type="term" value="F:mRNA 3'-UTR AU-rich region binding"/>
    <property type="evidence" value="ECO:0007669"/>
    <property type="project" value="TreeGrafter"/>
</dbReference>
<evidence type="ECO:0000256" key="1">
    <source>
        <dbReference type="ARBA" id="ARBA00004496"/>
    </source>
</evidence>
<dbReference type="GO" id="GO:0005730">
    <property type="term" value="C:nucleolus"/>
    <property type="evidence" value="ECO:0007669"/>
    <property type="project" value="UniProtKB-SubCell"/>
</dbReference>
<dbReference type="Pfam" id="PF03725">
    <property type="entry name" value="RNase_PH_C"/>
    <property type="match status" value="1"/>
</dbReference>
<keyword evidence="8" id="KW-0694">RNA-binding</keyword>
<feature type="region of interest" description="Disordered" evidence="11">
    <location>
        <begin position="410"/>
        <end position="433"/>
    </location>
</feature>
<comment type="similarity">
    <text evidence="3">Belongs to the RNase PH family.</text>
</comment>
<dbReference type="InterPro" id="IPR027408">
    <property type="entry name" value="PNPase/RNase_PH_dom_sf"/>
</dbReference>
<evidence type="ECO:0000256" key="5">
    <source>
        <dbReference type="ARBA" id="ARBA00022490"/>
    </source>
</evidence>
<keyword evidence="7" id="KW-0271">Exosome</keyword>
<feature type="compositionally biased region" description="Polar residues" evidence="11">
    <location>
        <begin position="424"/>
        <end position="433"/>
    </location>
</feature>
<evidence type="ECO:0000256" key="3">
    <source>
        <dbReference type="ARBA" id="ARBA00006678"/>
    </source>
</evidence>
<dbReference type="EMBL" id="GEBQ01012626">
    <property type="protein sequence ID" value="JAT27351.1"/>
    <property type="molecule type" value="Transcribed_RNA"/>
</dbReference>
<dbReference type="PANTHER" id="PTHR11097:SF14">
    <property type="entry name" value="EXOSOME COMPLEX COMPONENT RRP45"/>
    <property type="match status" value="1"/>
</dbReference>
<dbReference type="GO" id="GO:0071028">
    <property type="term" value="P:nuclear mRNA surveillance"/>
    <property type="evidence" value="ECO:0007669"/>
    <property type="project" value="TreeGrafter"/>
</dbReference>
<dbReference type="InterPro" id="IPR036345">
    <property type="entry name" value="ExoRNase_PH_dom2_sf"/>
</dbReference>
<feature type="domain" description="Exoribonuclease phosphorolytic" evidence="13">
    <location>
        <begin position="191"/>
        <end position="250"/>
    </location>
</feature>
<dbReference type="GO" id="GO:0034473">
    <property type="term" value="P:U1 snRNA 3'-end processing"/>
    <property type="evidence" value="ECO:0007669"/>
    <property type="project" value="TreeGrafter"/>
</dbReference>
<dbReference type="InterPro" id="IPR015847">
    <property type="entry name" value="ExoRNase_PH_dom2"/>
</dbReference>
<accession>A0A1B6LUJ3</accession>
<dbReference type="FunFam" id="3.30.230.70:FF:000005">
    <property type="entry name" value="Exosome complex component RRP45"/>
    <property type="match status" value="1"/>
</dbReference>
<evidence type="ECO:0000256" key="7">
    <source>
        <dbReference type="ARBA" id="ARBA00022835"/>
    </source>
</evidence>
<dbReference type="AlphaFoldDB" id="A0A1B6LUJ3"/>
<comment type="subcellular location">
    <subcellularLocation>
        <location evidence="1">Cytoplasm</location>
    </subcellularLocation>
    <subcellularLocation>
        <location evidence="2">Nucleus</location>
        <location evidence="2">Nucleolus</location>
    </subcellularLocation>
</comment>
<evidence type="ECO:0000256" key="8">
    <source>
        <dbReference type="ARBA" id="ARBA00022884"/>
    </source>
</evidence>
<feature type="domain" description="Exoribonuclease phosphorolytic" evidence="12">
    <location>
        <begin position="31"/>
        <end position="163"/>
    </location>
</feature>
<evidence type="ECO:0000259" key="13">
    <source>
        <dbReference type="Pfam" id="PF03725"/>
    </source>
</evidence>
<feature type="compositionally biased region" description="Acidic residues" evidence="11">
    <location>
        <begin position="411"/>
        <end position="421"/>
    </location>
</feature>
<sequence length="433" mass="47553">MKEELLATTVKNFISRASSENLRLDGRAFDDFRPIEIHFGKEWGSCQVSFGETKVLAKVTCDVQLPKATRPNEGLLNLAVELSPMAAVHYETGPQSELGVHLNRLLEKFFKESRCVDLESLCIVAEDKVWNIRVDLNVLNSDGNLVGCCSAAALAALMHFRRPDFTLSGEQVIIHSPTEKDPLPISLHHHPVAIAFAVFNHGKQVMVDPTNTEERVSQAQLVLAVNTYRELCGLHLGGSALAAPDLILQCAHKSGGFSTMLIDRIKHALETDLKARSEGPVAGLTDCINLVRILSCSQDRTTFSIKGTNRPRVNKMEVEETTVENSQEDSDDEVQIISVGGKTADLLPKRTKLPKAEELKPWVPSGKGNSWVEVDQDETDEEAKADGDNSSDSEVEVVKEITMKDRIVDNIDLDGDSEEEATVTLKSSDVTNA</sequence>
<evidence type="ECO:0000256" key="10">
    <source>
        <dbReference type="ARBA" id="ARBA00032660"/>
    </source>
</evidence>
<dbReference type="InterPro" id="IPR001247">
    <property type="entry name" value="ExoRNase_PH_dom1"/>
</dbReference>
<dbReference type="InterPro" id="IPR020568">
    <property type="entry name" value="Ribosomal_Su5_D2-typ_SF"/>
</dbReference>
<evidence type="ECO:0000256" key="4">
    <source>
        <dbReference type="ARBA" id="ARBA00019572"/>
    </source>
</evidence>
<dbReference type="CDD" id="cd11368">
    <property type="entry name" value="RNase_PH_RRP45"/>
    <property type="match status" value="1"/>
</dbReference>
<evidence type="ECO:0000313" key="14">
    <source>
        <dbReference type="EMBL" id="JAT27351.1"/>
    </source>
</evidence>
<evidence type="ECO:0000256" key="2">
    <source>
        <dbReference type="ARBA" id="ARBA00004604"/>
    </source>
</evidence>
<dbReference type="Pfam" id="PF01138">
    <property type="entry name" value="RNase_PH"/>
    <property type="match status" value="1"/>
</dbReference>
<reference evidence="14" key="1">
    <citation type="submission" date="2015-11" db="EMBL/GenBank/DDBJ databases">
        <title>De novo transcriptome assembly of four potential Pierce s Disease insect vectors from Arizona vineyards.</title>
        <authorList>
            <person name="Tassone E.E."/>
        </authorList>
    </citation>
    <scope>NUCLEOTIDE SEQUENCE</scope>
</reference>
<keyword evidence="9" id="KW-0539">Nucleus</keyword>